<dbReference type="InterPro" id="IPR029021">
    <property type="entry name" value="Prot-tyrosine_phosphatase-like"/>
</dbReference>
<evidence type="ECO:0000256" key="9">
    <source>
        <dbReference type="ARBA" id="ARBA00023180"/>
    </source>
</evidence>
<evidence type="ECO:0000256" key="6">
    <source>
        <dbReference type="ARBA" id="ARBA00023018"/>
    </source>
</evidence>
<feature type="transmembrane region" description="Helical" evidence="13">
    <location>
        <begin position="664"/>
        <end position="688"/>
    </location>
</feature>
<evidence type="ECO:0000256" key="11">
    <source>
        <dbReference type="ARBA" id="ARBA00034103"/>
    </source>
</evidence>
<evidence type="ECO:0000256" key="13">
    <source>
        <dbReference type="SAM" id="Phobius"/>
    </source>
</evidence>
<dbReference type="GO" id="GO:0035773">
    <property type="term" value="P:insulin secretion involved in cellular response to glucose stimulus"/>
    <property type="evidence" value="ECO:0007669"/>
    <property type="project" value="TreeGrafter"/>
</dbReference>
<evidence type="ECO:0000313" key="17">
    <source>
        <dbReference type="RefSeq" id="XP_013921923.1"/>
    </source>
</evidence>
<reference evidence="17" key="1">
    <citation type="submission" date="2025-08" db="UniProtKB">
        <authorList>
            <consortium name="RefSeq"/>
        </authorList>
    </citation>
    <scope>IDENTIFICATION</scope>
</reference>
<dbReference type="InterPro" id="IPR000387">
    <property type="entry name" value="Tyr_Pase_dom"/>
</dbReference>
<feature type="region of interest" description="Disordered" evidence="12">
    <location>
        <begin position="129"/>
        <end position="157"/>
    </location>
</feature>
<name>A0A6I9YCP1_9SAUR</name>
<dbReference type="KEGG" id="tsr:106548946"/>
<dbReference type="GO" id="GO:0051046">
    <property type="term" value="P:regulation of secretion"/>
    <property type="evidence" value="ECO:0007669"/>
    <property type="project" value="TreeGrafter"/>
</dbReference>
<evidence type="ECO:0000256" key="2">
    <source>
        <dbReference type="ARBA" id="ARBA00022553"/>
    </source>
</evidence>
<dbReference type="GO" id="GO:0045202">
    <property type="term" value="C:synapse"/>
    <property type="evidence" value="ECO:0007669"/>
    <property type="project" value="UniProtKB-SubCell"/>
</dbReference>
<dbReference type="Proteomes" id="UP000504617">
    <property type="component" value="Unplaced"/>
</dbReference>
<dbReference type="FunFam" id="3.90.190.10:FF:000017">
    <property type="entry name" value="receptor-type tyrosine-protein phosphatase-like N isoform X2"/>
    <property type="match status" value="1"/>
</dbReference>
<keyword evidence="2" id="KW-0597">Phosphoprotein</keyword>
<feature type="domain" description="Tyrosine-protein phosphatase" evidence="14">
    <location>
        <begin position="808"/>
        <end position="1068"/>
    </location>
</feature>
<keyword evidence="16" id="KW-1185">Reference proteome</keyword>
<feature type="domain" description="Tyrosine specific protein phosphatases" evidence="15">
    <location>
        <begin position="987"/>
        <end position="1059"/>
    </location>
</feature>
<dbReference type="GO" id="GO:0004725">
    <property type="term" value="F:protein tyrosine phosphatase activity"/>
    <property type="evidence" value="ECO:0007669"/>
    <property type="project" value="InterPro"/>
</dbReference>
<keyword evidence="9" id="KW-0325">Glycoprotein</keyword>
<proteinExistence type="predicted"/>
<dbReference type="GeneID" id="106548946"/>
<evidence type="ECO:0000256" key="8">
    <source>
        <dbReference type="ARBA" id="ARBA00023170"/>
    </source>
</evidence>
<evidence type="ECO:0000313" key="16">
    <source>
        <dbReference type="Proteomes" id="UP000504617"/>
    </source>
</evidence>
<dbReference type="GO" id="GO:0030141">
    <property type="term" value="C:secretory granule"/>
    <property type="evidence" value="ECO:0007669"/>
    <property type="project" value="InterPro"/>
</dbReference>
<evidence type="ECO:0000256" key="7">
    <source>
        <dbReference type="ARBA" id="ARBA00023136"/>
    </source>
</evidence>
<evidence type="ECO:0000256" key="1">
    <source>
        <dbReference type="ARBA" id="ARBA00004212"/>
    </source>
</evidence>
<dbReference type="Gene3D" id="3.30.70.2470">
    <property type="entry name" value="Protein-tyrosine phosphatase receptor IA-2 ectodomain"/>
    <property type="match status" value="1"/>
</dbReference>
<dbReference type="InterPro" id="IPR003595">
    <property type="entry name" value="Tyr_Pase_cat"/>
</dbReference>
<keyword evidence="6" id="KW-0770">Synapse</keyword>
<dbReference type="Gene3D" id="3.90.190.10">
    <property type="entry name" value="Protein tyrosine phosphatase superfamily"/>
    <property type="match status" value="1"/>
</dbReference>
<dbReference type="InterPro" id="IPR021613">
    <property type="entry name" value="Receptor_IA-2_dom"/>
</dbReference>
<evidence type="ECO:0000256" key="5">
    <source>
        <dbReference type="ARBA" id="ARBA00022989"/>
    </source>
</evidence>
<dbReference type="SMART" id="SM00194">
    <property type="entry name" value="PTPc"/>
    <property type="match status" value="1"/>
</dbReference>
<dbReference type="SUPFAM" id="SSF52799">
    <property type="entry name" value="(Phosphotyrosine protein) phosphatases II"/>
    <property type="match status" value="1"/>
</dbReference>
<dbReference type="PANTHER" id="PTHR46106:SF5">
    <property type="entry name" value="RECEPTOR-TYPE TYROSINE-PROTEIN PHOSPHATASE N2"/>
    <property type="match status" value="1"/>
</dbReference>
<keyword evidence="4" id="KW-0732">Signal</keyword>
<evidence type="ECO:0000259" key="14">
    <source>
        <dbReference type="PROSITE" id="PS50055"/>
    </source>
</evidence>
<sequence length="1078" mass="121691">MTDNRRKRHQNHSGLFHEDVHLIQRSCKSLVGGFTHTAYSLVVLFEEDIGCLFEDDLCKTYEICVNDGVFGKCQRVPVIDVNKYEISPSTLHRLRIVLEKLLHRGFTWHDDYTQHIIARELSGLPKTHDWHLETSSSEDPEDSTGISKQEPDGNLEKDVSPQQYLSYLDILSQSGAPNLYSTINANKSPFKVGSIPPRSMINYIMQNSRGKTPAMTYSVPVHSKYIENIPARILNKSQMDTFQLKPEEQLGRKDLLMKLNAYITQKLSGKNLDGHSSVSRTKETSPYDNSVKPLHIDQFDGIISKEKLGGFEMKPQFLQRPVSGSVSGSARNDLKLSLNPIDEIFIQDILRDLKKHHVDVDKLSPLELDKMADIIAEAVQIFDTNGEKNNAAGKVEGERIATGVGAEGENNYEMGENEGFHVQDKGPWNIDAEVKKEENHLDSKVPDFLNKNMVPENLSKSYLSEESFKTEMKKSDDLDLSSSSEEVKVGIENVKSETFSRELNAHKKAEFEPSSKELSELHHWIKNMWLQDESVYEATQEKIGEGLKLDAKSSREEEYGYIMTEKDPLSEEKGLDLIKEVAGLLKLQMTAFADINILGPAVTFKVHPNALGITTADVVRKAADNKNMLEKDTGLKILKIGMEKKNKLELLPLHAQEEKDTTKFIILTLLSIACILGVLMTSGVIYCLRHGSHHKLKEKLTSLGSDPSSDATTTYQELCRQRMAVKTSDCSEPLHASRINSISSQFSDGLIPSPSTRSSTSSWCEEPVQSNMDISTGHIILVYAVFKTGKDTSDVAYMEDHLKNKNRLEKEWEALCAYQAEPNATTNAHKEENIQKNRSQVIVAYDHCRICLKAENSHDNSDYINASPIMDHDPRNPAYIAAQGALPSTVTDFWQMVWENGCVVIVMLTPLTENGLKQCYHYWPDEGSNLYHIYEVNLVSEHIWCEDFLVRSFYLKNLQSNETRTVTQFHYLTWHDQQVPASTRSLLDFRRKINKCYRGRSCPIVVHCSDGAGRTGTYILIDMVLNKMAKGAKEIDIAATLEHLRDQRPGMVQTKEQFEFALTAVAEEVNAILKALPQ</sequence>
<dbReference type="GO" id="GO:0030658">
    <property type="term" value="C:transport vesicle membrane"/>
    <property type="evidence" value="ECO:0007669"/>
    <property type="project" value="UniProtKB-SubCell"/>
</dbReference>
<evidence type="ECO:0000259" key="15">
    <source>
        <dbReference type="PROSITE" id="PS50056"/>
    </source>
</evidence>
<accession>A0A6I9YCP1</accession>
<dbReference type="CTD" id="5799"/>
<keyword evidence="3 13" id="KW-0812">Transmembrane</keyword>
<dbReference type="InterPro" id="IPR000242">
    <property type="entry name" value="PTP_cat"/>
</dbReference>
<dbReference type="PROSITE" id="PS50056">
    <property type="entry name" value="TYR_PHOSPHATASE_2"/>
    <property type="match status" value="1"/>
</dbReference>
<organism evidence="16 17">
    <name type="scientific">Thamnophis sirtalis</name>
    <dbReference type="NCBI Taxonomy" id="35019"/>
    <lineage>
        <taxon>Eukaryota</taxon>
        <taxon>Metazoa</taxon>
        <taxon>Chordata</taxon>
        <taxon>Craniata</taxon>
        <taxon>Vertebrata</taxon>
        <taxon>Euteleostomi</taxon>
        <taxon>Lepidosauria</taxon>
        <taxon>Squamata</taxon>
        <taxon>Bifurcata</taxon>
        <taxon>Unidentata</taxon>
        <taxon>Episquamata</taxon>
        <taxon>Toxicofera</taxon>
        <taxon>Serpentes</taxon>
        <taxon>Colubroidea</taxon>
        <taxon>Colubridae</taxon>
        <taxon>Natricinae</taxon>
        <taxon>Thamnophis</taxon>
    </lineage>
</organism>
<dbReference type="Pfam" id="PF00102">
    <property type="entry name" value="Y_phosphatase"/>
    <property type="match status" value="1"/>
</dbReference>
<evidence type="ECO:0000256" key="12">
    <source>
        <dbReference type="SAM" id="MobiDB-lite"/>
    </source>
</evidence>
<evidence type="ECO:0000256" key="4">
    <source>
        <dbReference type="ARBA" id="ARBA00022729"/>
    </source>
</evidence>
<comment type="subcellular location">
    <subcellularLocation>
        <location evidence="1">Cytoplasmic vesicle</location>
        <location evidence="1">Secretory vesicle membrane</location>
        <topology evidence="1">Single-pass type I membrane protein</topology>
    </subcellularLocation>
    <subcellularLocation>
        <location evidence="11">Synapse</location>
    </subcellularLocation>
</comment>
<dbReference type="PROSITE" id="PS50055">
    <property type="entry name" value="TYR_PHOSPHATASE_PTP"/>
    <property type="match status" value="1"/>
</dbReference>
<keyword evidence="8 17" id="KW-0675">Receptor</keyword>
<dbReference type="SMART" id="SM01305">
    <property type="entry name" value="RESP18"/>
    <property type="match status" value="1"/>
</dbReference>
<dbReference type="PROSITE" id="PS00383">
    <property type="entry name" value="TYR_PHOSPHATASE_1"/>
    <property type="match status" value="1"/>
</dbReference>
<dbReference type="Pfam" id="PF11548">
    <property type="entry name" value="Receptor_IA-2"/>
    <property type="match status" value="1"/>
</dbReference>
<dbReference type="PRINTS" id="PR00700">
    <property type="entry name" value="PRTYPHPHTASE"/>
</dbReference>
<keyword evidence="7 13" id="KW-0472">Membrane</keyword>
<protein>
    <submittedName>
        <fullName evidence="17">Receptor-type tyrosine-protein phosphatase N2</fullName>
    </submittedName>
</protein>
<dbReference type="AlphaFoldDB" id="A0A6I9YCP1"/>
<dbReference type="PANTHER" id="PTHR46106">
    <property type="entry name" value="IA-2 PROTEIN TYROSINE PHOSPHATASE, ISOFORM C"/>
    <property type="match status" value="1"/>
</dbReference>
<evidence type="ECO:0000256" key="10">
    <source>
        <dbReference type="ARBA" id="ARBA00023329"/>
    </source>
</evidence>
<keyword evidence="10" id="KW-0968">Cytoplasmic vesicle</keyword>
<dbReference type="RefSeq" id="XP_013921923.1">
    <property type="nucleotide sequence ID" value="XM_014066448.1"/>
</dbReference>
<dbReference type="SMART" id="SM00404">
    <property type="entry name" value="PTPc_motif"/>
    <property type="match status" value="1"/>
</dbReference>
<keyword evidence="5 13" id="KW-1133">Transmembrane helix</keyword>
<dbReference type="InterPro" id="IPR038112">
    <property type="entry name" value="Receptor_IA-2_ectodomain_sf"/>
</dbReference>
<dbReference type="InterPro" id="IPR016130">
    <property type="entry name" value="Tyr_Pase_AS"/>
</dbReference>
<evidence type="ECO:0000256" key="3">
    <source>
        <dbReference type="ARBA" id="ARBA00022692"/>
    </source>
</evidence>
<gene>
    <name evidence="17" type="primary">PTPRN2</name>
</gene>
<dbReference type="OrthoDB" id="9880441at2759"/>
<dbReference type="InterPro" id="IPR033522">
    <property type="entry name" value="IA-2/IA-2_beta"/>
</dbReference>